<feature type="repeat" description="TPR" evidence="1">
    <location>
        <begin position="62"/>
        <end position="95"/>
    </location>
</feature>
<feature type="repeat" description="TPR" evidence="1">
    <location>
        <begin position="405"/>
        <end position="438"/>
    </location>
</feature>
<dbReference type="STRING" id="1715989.NITINOP_0410"/>
<evidence type="ECO:0008006" key="4">
    <source>
        <dbReference type="Google" id="ProtNLM"/>
    </source>
</evidence>
<dbReference type="Pfam" id="PF14559">
    <property type="entry name" value="TPR_19"/>
    <property type="match status" value="5"/>
</dbReference>
<dbReference type="Proteomes" id="UP000066284">
    <property type="component" value="Chromosome 1"/>
</dbReference>
<dbReference type="Pfam" id="PF13432">
    <property type="entry name" value="TPR_16"/>
    <property type="match status" value="3"/>
</dbReference>
<feature type="repeat" description="TPR" evidence="1">
    <location>
        <begin position="371"/>
        <end position="404"/>
    </location>
</feature>
<accession>A0A0S4KQE5</accession>
<name>A0A0S4KQE5_9BACT</name>
<keyword evidence="3" id="KW-1185">Reference proteome</keyword>
<dbReference type="OrthoDB" id="220004at2"/>
<dbReference type="SUPFAM" id="SSF48452">
    <property type="entry name" value="TPR-like"/>
    <property type="match status" value="3"/>
</dbReference>
<dbReference type="PROSITE" id="PS50005">
    <property type="entry name" value="TPR"/>
    <property type="match status" value="6"/>
</dbReference>
<evidence type="ECO:0000313" key="2">
    <source>
        <dbReference type="EMBL" id="CUQ65386.1"/>
    </source>
</evidence>
<gene>
    <name evidence="2" type="ORF">NITINOP_0410</name>
</gene>
<feature type="repeat" description="TPR" evidence="1">
    <location>
        <begin position="507"/>
        <end position="540"/>
    </location>
</feature>
<feature type="repeat" description="TPR" evidence="1">
    <location>
        <begin position="643"/>
        <end position="676"/>
    </location>
</feature>
<dbReference type="InterPro" id="IPR019734">
    <property type="entry name" value="TPR_rpt"/>
</dbReference>
<dbReference type="PANTHER" id="PTHR12558">
    <property type="entry name" value="CELL DIVISION CYCLE 16,23,27"/>
    <property type="match status" value="1"/>
</dbReference>
<feature type="repeat" description="TPR" evidence="1">
    <location>
        <begin position="232"/>
        <end position="265"/>
    </location>
</feature>
<evidence type="ECO:0000313" key="3">
    <source>
        <dbReference type="Proteomes" id="UP000066284"/>
    </source>
</evidence>
<dbReference type="KEGG" id="nio:NITINOP_0410"/>
<organism evidence="2 3">
    <name type="scientific">Candidatus Nitrospira inopinata</name>
    <dbReference type="NCBI Taxonomy" id="1715989"/>
    <lineage>
        <taxon>Bacteria</taxon>
        <taxon>Pseudomonadati</taxon>
        <taxon>Nitrospirota</taxon>
        <taxon>Nitrospiria</taxon>
        <taxon>Nitrospirales</taxon>
        <taxon>Nitrospiraceae</taxon>
        <taxon>Nitrospira</taxon>
    </lineage>
</organism>
<dbReference type="Pfam" id="PF13181">
    <property type="entry name" value="TPR_8"/>
    <property type="match status" value="2"/>
</dbReference>
<proteinExistence type="predicted"/>
<reference evidence="3" key="1">
    <citation type="submission" date="2015-09" db="EMBL/GenBank/DDBJ databases">
        <authorList>
            <person name="Daims H."/>
        </authorList>
    </citation>
    <scope>NUCLEOTIDE SEQUENCE [LARGE SCALE GENOMIC DNA]</scope>
</reference>
<dbReference type="EMBL" id="LN885086">
    <property type="protein sequence ID" value="CUQ65386.1"/>
    <property type="molecule type" value="Genomic_DNA"/>
</dbReference>
<keyword evidence="1" id="KW-0802">TPR repeat</keyword>
<dbReference type="SMART" id="SM00028">
    <property type="entry name" value="TPR"/>
    <property type="match status" value="15"/>
</dbReference>
<dbReference type="InterPro" id="IPR011990">
    <property type="entry name" value="TPR-like_helical_dom_sf"/>
</dbReference>
<evidence type="ECO:0000256" key="1">
    <source>
        <dbReference type="PROSITE-ProRule" id="PRU00339"/>
    </source>
</evidence>
<dbReference type="PROSITE" id="PS51257">
    <property type="entry name" value="PROKAR_LIPOPROTEIN"/>
    <property type="match status" value="1"/>
</dbReference>
<dbReference type="Gene3D" id="1.25.40.10">
    <property type="entry name" value="Tetratricopeptide repeat domain"/>
    <property type="match status" value="3"/>
</dbReference>
<sequence length="796" mass="88456">MFAHKRFTPLILGLVLAAVGCGGPEERKANYLAKAQTYIQEDNLAKARVALRNVLKIDPKDVEAHYLFAEVEEKEKNWREAFANYQRVVELVPDHEKALVKLAKFYLQAGAIDQVEETAKKVLDKNPNQVEARTLTIAVQAVRGDRDGALTAAEALAKDHPTDPSAATLLATLYLALGRTADVEPVMQRAIDANPTDLQLLDSFASALTRLEKFDKAEAVLKKIIEAEPKNLDHRIRLAGFYDERRRFDDAESVLREVIKLDPENEQRYLGLVKFLYARKGASEAETALLDAQKALPKSHALRFALGELYELNRQPEKARAVYEQARDDFRGKPAEQEAKVKLAAIGWSTGKREDAEKLLAEVLKENSRMSQALLLRGKIALQQGHAKDAIQDFRSVLKDQPDLADVHMLLGQAYLATADKELAKESFEKAAALNPQLKEAQMALAAIDSSSGNIKDARARVEGLSKQDPKNLRTLSALLRLQAAEKDWAATAETLARAREAGADSAMADLAEGRLYQARKEWDKAREAFERARKKYPDAPDPLVALVQLDLQLGKPADAKRRLEDLLAQNPNHPYAVGLLGEIALLERDPAGAERRFVEATRRKPDWVQPWLHLANLKLAQRKREDAWAILEKGLAANPRSEDLRLTLATSLTEAGQFDRAIEEYETILRNNPRSLLAANNLASLLADEKGDQKSLERALALSQDFETVAPNPYFLDTLGWVHLKMGNSGQALHFIQQAAAKVPDHPVVNYHLGIAYYKTGKTEEAKTYLQKAVASPKPFPGLDEAKSVLAQLQG</sequence>
<protein>
    <recommendedName>
        <fullName evidence="4">Tetratricopeptide repeat protein</fullName>
    </recommendedName>
</protein>
<dbReference type="AlphaFoldDB" id="A0A0S4KQE5"/>
<dbReference type="RefSeq" id="WP_062482578.1">
    <property type="nucleotide sequence ID" value="NZ_LN885086.1"/>
</dbReference>
<dbReference type="PANTHER" id="PTHR12558:SF13">
    <property type="entry name" value="CELL DIVISION CYCLE PROTEIN 27 HOMOLOG"/>
    <property type="match status" value="1"/>
</dbReference>